<reference evidence="3 4" key="1">
    <citation type="submission" date="2024-01" db="EMBL/GenBank/DDBJ databases">
        <title>The genomes of 5 underutilized Papilionoideae crops provide insights into root nodulation and disease resistanc.</title>
        <authorList>
            <person name="Yuan L."/>
        </authorList>
    </citation>
    <scope>NUCLEOTIDE SEQUENCE [LARGE SCALE GENOMIC DNA]</scope>
    <source>
        <strain evidence="3">ZHUSHIDOU_FW_LH</strain>
        <tissue evidence="3">Leaf</tissue>
    </source>
</reference>
<organism evidence="3 4">
    <name type="scientific">Crotalaria pallida</name>
    <name type="common">Smooth rattlebox</name>
    <name type="synonym">Crotalaria striata</name>
    <dbReference type="NCBI Taxonomy" id="3830"/>
    <lineage>
        <taxon>Eukaryota</taxon>
        <taxon>Viridiplantae</taxon>
        <taxon>Streptophyta</taxon>
        <taxon>Embryophyta</taxon>
        <taxon>Tracheophyta</taxon>
        <taxon>Spermatophyta</taxon>
        <taxon>Magnoliopsida</taxon>
        <taxon>eudicotyledons</taxon>
        <taxon>Gunneridae</taxon>
        <taxon>Pentapetalae</taxon>
        <taxon>rosids</taxon>
        <taxon>fabids</taxon>
        <taxon>Fabales</taxon>
        <taxon>Fabaceae</taxon>
        <taxon>Papilionoideae</taxon>
        <taxon>50 kb inversion clade</taxon>
        <taxon>genistoids sensu lato</taxon>
        <taxon>core genistoids</taxon>
        <taxon>Crotalarieae</taxon>
        <taxon>Crotalaria</taxon>
    </lineage>
</organism>
<dbReference type="Proteomes" id="UP001372338">
    <property type="component" value="Unassembled WGS sequence"/>
</dbReference>
<dbReference type="AlphaFoldDB" id="A0AAN9EBV7"/>
<dbReference type="PANTHER" id="PTHR33167">
    <property type="entry name" value="TRANSCRIPTION FACTOR, PUTATIVE (DUF863)-RELATED"/>
    <property type="match status" value="1"/>
</dbReference>
<comment type="caution">
    <text evidence="3">The sequence shown here is derived from an EMBL/GenBank/DDBJ whole genome shotgun (WGS) entry which is preliminary data.</text>
</comment>
<feature type="region of interest" description="Disordered" evidence="1">
    <location>
        <begin position="27"/>
        <end position="55"/>
    </location>
</feature>
<evidence type="ECO:0000256" key="2">
    <source>
        <dbReference type="SAM" id="SignalP"/>
    </source>
</evidence>
<name>A0AAN9EBV7_CROPI</name>
<evidence type="ECO:0000313" key="4">
    <source>
        <dbReference type="Proteomes" id="UP001372338"/>
    </source>
</evidence>
<feature type="signal peptide" evidence="2">
    <location>
        <begin position="1"/>
        <end position="18"/>
    </location>
</feature>
<accession>A0AAN9EBV7</accession>
<keyword evidence="2" id="KW-0732">Signal</keyword>
<feature type="chain" id="PRO_5042958648" evidence="2">
    <location>
        <begin position="19"/>
        <end position="270"/>
    </location>
</feature>
<sequence>MGCLAALLLPISFTTVSTNPLAIVDDGEDGDANDGEGLSDGNNCKGEGKKLKGSPMEKLARPCDIEHMRMAMLRHEVTFKEQVYELHRLYWIQKMLMKNMETGRGIELSQGGWNFKNAISLTQNGQHKGAQQKPKMKFDLEGLDLEDIAESGNNRLIDITNETEIELTLGPSTYNRKKVETSLTSDSRHSLTSFSTGCNFINNARCRTHQSSHSTKEELNGGIIGLVQVPHSTSGYQSGNRNSYDIIEQSIQGRSKQSPWLLQVLSLNMA</sequence>
<protein>
    <submittedName>
        <fullName evidence="3">Uncharacterized protein</fullName>
    </submittedName>
</protein>
<proteinExistence type="predicted"/>
<dbReference type="PANTHER" id="PTHR33167:SF26">
    <property type="entry name" value="EXPRESSED PROTEIN"/>
    <property type="match status" value="1"/>
</dbReference>
<evidence type="ECO:0000256" key="1">
    <source>
        <dbReference type="SAM" id="MobiDB-lite"/>
    </source>
</evidence>
<evidence type="ECO:0000313" key="3">
    <source>
        <dbReference type="EMBL" id="KAK7252780.1"/>
    </source>
</evidence>
<keyword evidence="4" id="KW-1185">Reference proteome</keyword>
<dbReference type="EMBL" id="JAYWIO010000007">
    <property type="protein sequence ID" value="KAK7252780.1"/>
    <property type="molecule type" value="Genomic_DNA"/>
</dbReference>
<gene>
    <name evidence="3" type="ORF">RIF29_36982</name>
</gene>